<comment type="caution">
    <text evidence="1">The sequence shown here is derived from an EMBL/GenBank/DDBJ whole genome shotgun (WGS) entry which is preliminary data.</text>
</comment>
<name>A0AAW2IRK2_9LAMI</name>
<reference evidence="1" key="2">
    <citation type="journal article" date="2024" name="Plant">
        <title>Genomic evolution and insights into agronomic trait innovations of Sesamum species.</title>
        <authorList>
            <person name="Miao H."/>
            <person name="Wang L."/>
            <person name="Qu L."/>
            <person name="Liu H."/>
            <person name="Sun Y."/>
            <person name="Le M."/>
            <person name="Wang Q."/>
            <person name="Wei S."/>
            <person name="Zheng Y."/>
            <person name="Lin W."/>
            <person name="Duan Y."/>
            <person name="Cao H."/>
            <person name="Xiong S."/>
            <person name="Wang X."/>
            <person name="Wei L."/>
            <person name="Li C."/>
            <person name="Ma Q."/>
            <person name="Ju M."/>
            <person name="Zhao R."/>
            <person name="Li G."/>
            <person name="Mu C."/>
            <person name="Tian Q."/>
            <person name="Mei H."/>
            <person name="Zhang T."/>
            <person name="Gao T."/>
            <person name="Zhang H."/>
        </authorList>
    </citation>
    <scope>NUCLEOTIDE SEQUENCE</scope>
    <source>
        <strain evidence="1">G01</strain>
    </source>
</reference>
<reference evidence="1" key="1">
    <citation type="submission" date="2020-06" db="EMBL/GenBank/DDBJ databases">
        <authorList>
            <person name="Li T."/>
            <person name="Hu X."/>
            <person name="Zhang T."/>
            <person name="Song X."/>
            <person name="Zhang H."/>
            <person name="Dai N."/>
            <person name="Sheng W."/>
            <person name="Hou X."/>
            <person name="Wei L."/>
        </authorList>
    </citation>
    <scope>NUCLEOTIDE SEQUENCE</scope>
    <source>
        <strain evidence="1">G01</strain>
        <tissue evidence="1">Leaf</tissue>
    </source>
</reference>
<evidence type="ECO:0000313" key="1">
    <source>
        <dbReference type="EMBL" id="KAL0284273.1"/>
    </source>
</evidence>
<accession>A0AAW2IRK2</accession>
<protein>
    <submittedName>
        <fullName evidence="1">Uncharacterized protein</fullName>
    </submittedName>
</protein>
<sequence>MGAAVSTGLLGCIFGPGQIWAGALDQALGLTSWRAESAACWAGEAGSVDWTRGRLLAGLRGMGHACTWAAASLDWT</sequence>
<dbReference type="AlphaFoldDB" id="A0AAW2IRK2"/>
<gene>
    <name evidence="1" type="ORF">Sangu_2835700</name>
</gene>
<dbReference type="EMBL" id="JACGWK010001664">
    <property type="protein sequence ID" value="KAL0284273.1"/>
    <property type="molecule type" value="Genomic_DNA"/>
</dbReference>
<organism evidence="1">
    <name type="scientific">Sesamum angustifolium</name>
    <dbReference type="NCBI Taxonomy" id="2727405"/>
    <lineage>
        <taxon>Eukaryota</taxon>
        <taxon>Viridiplantae</taxon>
        <taxon>Streptophyta</taxon>
        <taxon>Embryophyta</taxon>
        <taxon>Tracheophyta</taxon>
        <taxon>Spermatophyta</taxon>
        <taxon>Magnoliopsida</taxon>
        <taxon>eudicotyledons</taxon>
        <taxon>Gunneridae</taxon>
        <taxon>Pentapetalae</taxon>
        <taxon>asterids</taxon>
        <taxon>lamiids</taxon>
        <taxon>Lamiales</taxon>
        <taxon>Pedaliaceae</taxon>
        <taxon>Sesamum</taxon>
    </lineage>
</organism>
<proteinExistence type="predicted"/>